<protein>
    <recommendedName>
        <fullName evidence="3">Nuclease SbcCD subunit C</fullName>
    </recommendedName>
</protein>
<dbReference type="InterPro" id="IPR027417">
    <property type="entry name" value="P-loop_NTPase"/>
</dbReference>
<evidence type="ECO:0000256" key="3">
    <source>
        <dbReference type="ARBA" id="ARBA00013368"/>
    </source>
</evidence>
<feature type="coiled-coil region" evidence="4">
    <location>
        <begin position="391"/>
        <end position="418"/>
    </location>
</feature>
<dbReference type="PANTHER" id="PTHR32114:SF2">
    <property type="entry name" value="ABC TRANSPORTER ABCH.3"/>
    <property type="match status" value="1"/>
</dbReference>
<feature type="domain" description="Rad50/SbcC-type AAA" evidence="5">
    <location>
        <begin position="6"/>
        <end position="214"/>
    </location>
</feature>
<dbReference type="CDD" id="cd00267">
    <property type="entry name" value="ABC_ATPase"/>
    <property type="match status" value="1"/>
</dbReference>
<dbReference type="InterPro" id="IPR038729">
    <property type="entry name" value="Rad50/SbcC_AAA"/>
</dbReference>
<gene>
    <name evidence="6" type="ORF">M20_0611</name>
</gene>
<accession>A0A0V8E8Y4</accession>
<evidence type="ECO:0000256" key="1">
    <source>
        <dbReference type="ARBA" id="ARBA00006930"/>
    </source>
</evidence>
<dbReference type="EMBL" id="LKLU01000037">
    <property type="protein sequence ID" value="KSU22111.1"/>
    <property type="molecule type" value="Genomic_DNA"/>
</dbReference>
<name>A0A0V8E8Y4_LACLL</name>
<dbReference type="PANTHER" id="PTHR32114">
    <property type="entry name" value="ABC TRANSPORTER ABCH.3"/>
    <property type="match status" value="1"/>
</dbReference>
<dbReference type="Proteomes" id="UP000053719">
    <property type="component" value="Unassembled WGS sequence"/>
</dbReference>
<comment type="subunit">
    <text evidence="2">Heterodimer of SbcC and SbcD.</text>
</comment>
<feature type="coiled-coil region" evidence="4">
    <location>
        <begin position="477"/>
        <end position="532"/>
    </location>
</feature>
<dbReference type="Pfam" id="PF13476">
    <property type="entry name" value="AAA_23"/>
    <property type="match status" value="1"/>
</dbReference>
<feature type="coiled-coil region" evidence="4">
    <location>
        <begin position="230"/>
        <end position="323"/>
    </location>
</feature>
<dbReference type="GO" id="GO:0006302">
    <property type="term" value="P:double-strand break repair"/>
    <property type="evidence" value="ECO:0007669"/>
    <property type="project" value="InterPro"/>
</dbReference>
<dbReference type="SUPFAM" id="SSF52540">
    <property type="entry name" value="P-loop containing nucleoside triphosphate hydrolases"/>
    <property type="match status" value="1"/>
</dbReference>
<sequence>MIRLDRVIIKNFRNFQGEYQFDFSKDITIFLGDNGNGKSSIFDAIQWCLTGDIDRFNNIGKAENVRNVLINKDSTECFVEVFFSNDFTLKRKVSRDSNIIVFSKLKNGKKVFGTDNVKKHISEVFKATADDRFDIKEFMDSSLLAQDQVLDFIASDGPNDRYRVLSSILGMDEITNLKKNYEQVRNQLRHEIDKKSDFVNSIEKEIVNQRENIETKFGNIYSGSINNFNIENKQKEKDKHLERKFQLEKDLEKFNSRKEGIKEYDNDLNVINESITTLENEIKTLQSQQDLTLIDDALNSNSIEQNKKDIEQAKREEKFLSQNKNQRGELEKIEHKLSNPEFYEFKYKSDEEIRKTIQQFSRRLDRYNYAILNIDGYNKLLKSRERIPNTISGIKEKIGQLNIQIQELQDEETKLKSEFISFDSSDDIESLIKVVQEAYGFVNNHQEFENTCPACNQSVLHSSNHFDERITHLLSKSNIAAERVRRYRNKIQEIKKNISDKRKEINLKRSNLDELKKQEDEVKDKVKVIEAHFLYVKENFTLDRTYLNTFSSDYKKTIQMRQQYLELKDKMSAIERSLEENSEMKFLGLSSEQSIKERADLLKKQKDLSASKVEIRDKMEEKRDSLDALKKMKKSIDDYSTKYRIEDYNIISNTLSDLVVDEEKKISSLINELNNYEKIVDHNTLKKDLLKKEESLIQPQRYINKVKNKFDIIEKEIDKINGSYSFAQIINNNKSIIQQYFNYLNPNVSSYRNLHFNIDDVNSTLDIEIINNNRSVRVDNVLSSGQLNVLAIAIFIAKNIGQNDSLIDFVAIDDPIQNMDDINQFSMIDVLSQLKKQVIFTTHDSTYVNLFLKKNELRLDDISVYYLDAENDSYRNILENN</sequence>
<reference evidence="7" key="1">
    <citation type="submission" date="2015-10" db="EMBL/GenBank/DDBJ databases">
        <title>Draft Genome Sequences of 11 Lactococcus lactis subspecies cremoris strains.</title>
        <authorList>
            <person name="Wels M."/>
            <person name="Backus L."/>
            <person name="Boekhorst J."/>
            <person name="Dijkstra A."/>
            <person name="Beerthuizen M."/>
            <person name="Kelly W."/>
            <person name="Siezen R."/>
            <person name="Bachmann H."/>
            <person name="Van Hijum S."/>
        </authorList>
    </citation>
    <scope>NUCLEOTIDE SEQUENCE [LARGE SCALE GENOMIC DNA]</scope>
    <source>
        <strain evidence="7">M20</strain>
    </source>
</reference>
<evidence type="ECO:0000256" key="2">
    <source>
        <dbReference type="ARBA" id="ARBA00011322"/>
    </source>
</evidence>
<proteinExistence type="inferred from homology"/>
<keyword evidence="6" id="KW-0540">Nuclease</keyword>
<organism evidence="6 7">
    <name type="scientific">Lactococcus lactis subsp. lactis</name>
    <name type="common">Streptococcus lactis</name>
    <dbReference type="NCBI Taxonomy" id="1360"/>
    <lineage>
        <taxon>Bacteria</taxon>
        <taxon>Bacillati</taxon>
        <taxon>Bacillota</taxon>
        <taxon>Bacilli</taxon>
        <taxon>Lactobacillales</taxon>
        <taxon>Streptococcaceae</taxon>
        <taxon>Lactococcus</taxon>
    </lineage>
</organism>
<comment type="similarity">
    <text evidence="1">Belongs to the SMC family. SbcC subfamily.</text>
</comment>
<evidence type="ECO:0000259" key="5">
    <source>
        <dbReference type="Pfam" id="PF13476"/>
    </source>
</evidence>
<keyword evidence="6" id="KW-0269">Exonuclease</keyword>
<keyword evidence="4" id="KW-0175">Coiled coil</keyword>
<dbReference type="Gene3D" id="3.40.50.300">
    <property type="entry name" value="P-loop containing nucleotide triphosphate hydrolases"/>
    <property type="match status" value="2"/>
</dbReference>
<evidence type="ECO:0000256" key="4">
    <source>
        <dbReference type="SAM" id="Coils"/>
    </source>
</evidence>
<keyword evidence="6" id="KW-0378">Hydrolase</keyword>
<comment type="caution">
    <text evidence="6">The sequence shown here is derived from an EMBL/GenBank/DDBJ whole genome shotgun (WGS) entry which is preliminary data.</text>
</comment>
<dbReference type="GO" id="GO:0016887">
    <property type="term" value="F:ATP hydrolysis activity"/>
    <property type="evidence" value="ECO:0007669"/>
    <property type="project" value="InterPro"/>
</dbReference>
<dbReference type="PATRIC" id="fig|1360.114.peg.2018"/>
<evidence type="ECO:0000313" key="7">
    <source>
        <dbReference type="Proteomes" id="UP000053719"/>
    </source>
</evidence>
<dbReference type="AlphaFoldDB" id="A0A0V8E8Y4"/>
<dbReference type="GO" id="GO:0004527">
    <property type="term" value="F:exonuclease activity"/>
    <property type="evidence" value="ECO:0007669"/>
    <property type="project" value="UniProtKB-KW"/>
</dbReference>
<evidence type="ECO:0000313" key="6">
    <source>
        <dbReference type="EMBL" id="KSU22111.1"/>
    </source>
</evidence>
<dbReference type="RefSeq" id="WP_058211462.1">
    <property type="nucleotide sequence ID" value="NZ_LKLU01000037.1"/>
</dbReference>